<reference evidence="1" key="1">
    <citation type="submission" date="2019-08" db="EMBL/GenBank/DDBJ databases">
        <authorList>
            <person name="Kucharzyk K."/>
            <person name="Murdoch R.W."/>
            <person name="Higgins S."/>
            <person name="Loffler F."/>
        </authorList>
    </citation>
    <scope>NUCLEOTIDE SEQUENCE</scope>
</reference>
<evidence type="ECO:0000313" key="1">
    <source>
        <dbReference type="EMBL" id="MPM19802.1"/>
    </source>
</evidence>
<gene>
    <name evidence="1" type="ORF">SDC9_66228</name>
</gene>
<name>A0A644XUC0_9ZZZZ</name>
<sequence>MNINPGFLQNLLHILDNACVLELHHREVDRHGQPLLACLLEGNQLPAGLLEYKHTYRTNETRLLSQRNERQRLDQSIFRIVPPHKRFKATNLLRFSTHLRLIHDKQFIPIKSTIKTVGKAQPPSCLCLHFFVAEHHLVLALCFCAVHGDVCIHDQGMGISSIGGMDGDTYACRQEVLFLLEYDGVLERLHDGVGHQ</sequence>
<protein>
    <submittedName>
        <fullName evidence="1">Uncharacterized protein</fullName>
    </submittedName>
</protein>
<dbReference type="AlphaFoldDB" id="A0A644XUC0"/>
<organism evidence="1">
    <name type="scientific">bioreactor metagenome</name>
    <dbReference type="NCBI Taxonomy" id="1076179"/>
    <lineage>
        <taxon>unclassified sequences</taxon>
        <taxon>metagenomes</taxon>
        <taxon>ecological metagenomes</taxon>
    </lineage>
</organism>
<dbReference type="EMBL" id="VSSQ01003247">
    <property type="protein sequence ID" value="MPM19802.1"/>
    <property type="molecule type" value="Genomic_DNA"/>
</dbReference>
<proteinExistence type="predicted"/>
<comment type="caution">
    <text evidence="1">The sequence shown here is derived from an EMBL/GenBank/DDBJ whole genome shotgun (WGS) entry which is preliminary data.</text>
</comment>
<accession>A0A644XUC0</accession>